<dbReference type="STRING" id="984262.SGRA_0982"/>
<dbReference type="PIRSF" id="PIRSF018250">
    <property type="entry name" value="Saccharopine_DH_Lys"/>
    <property type="match status" value="1"/>
</dbReference>
<name>H6L2Z1_SAPGL</name>
<dbReference type="Pfam" id="PF05222">
    <property type="entry name" value="AlaDh_PNT_N"/>
    <property type="match status" value="1"/>
</dbReference>
<evidence type="ECO:0000256" key="1">
    <source>
        <dbReference type="ARBA" id="ARBA00004884"/>
    </source>
</evidence>
<evidence type="ECO:0000313" key="17">
    <source>
        <dbReference type="Proteomes" id="UP000007519"/>
    </source>
</evidence>
<keyword evidence="17" id="KW-1185">Reference proteome</keyword>
<dbReference type="KEGG" id="sgn:SGRA_0982"/>
<evidence type="ECO:0000256" key="9">
    <source>
        <dbReference type="ARBA" id="ARBA00023157"/>
    </source>
</evidence>
<keyword evidence="7" id="KW-0560">Oxidoreductase</keyword>
<dbReference type="UniPathway" id="UPA00033">
    <property type="reaction ID" value="UER00034"/>
</dbReference>
<dbReference type="SMART" id="SM01002">
    <property type="entry name" value="AlaDh_PNT_C"/>
    <property type="match status" value="1"/>
</dbReference>
<dbReference type="GO" id="GO:0005737">
    <property type="term" value="C:cytoplasm"/>
    <property type="evidence" value="ECO:0007669"/>
    <property type="project" value="TreeGrafter"/>
</dbReference>
<reference evidence="16 17" key="1">
    <citation type="journal article" date="2012" name="Stand. Genomic Sci.">
        <title>Complete genome sequencing and analysis of Saprospira grandis str. Lewin, a predatory marine bacterium.</title>
        <authorList>
            <person name="Saw J.H."/>
            <person name="Yuryev A."/>
            <person name="Kanbe M."/>
            <person name="Hou S."/>
            <person name="Young A.G."/>
            <person name="Aizawa S."/>
            <person name="Alam M."/>
        </authorList>
    </citation>
    <scope>NUCLEOTIDE SEQUENCE [LARGE SCALE GENOMIC DNA]</scope>
    <source>
        <strain evidence="16 17">Lewin</strain>
    </source>
</reference>
<dbReference type="InterPro" id="IPR051168">
    <property type="entry name" value="AASS"/>
</dbReference>
<feature type="domain" description="Alanine dehydrogenase/pyridine nucleotide transhydrogenase NAD(H)-binding" evidence="14">
    <location>
        <begin position="164"/>
        <end position="333"/>
    </location>
</feature>
<feature type="binding site" evidence="13">
    <location>
        <position position="268"/>
    </location>
    <ligand>
        <name>NAD(+)</name>
        <dbReference type="ChEBI" id="CHEBI:57540"/>
    </ligand>
</feature>
<evidence type="ECO:0000259" key="15">
    <source>
        <dbReference type="SMART" id="SM01003"/>
    </source>
</evidence>
<evidence type="ECO:0000256" key="12">
    <source>
        <dbReference type="PIRSR" id="PIRSR018250-1"/>
    </source>
</evidence>
<evidence type="ECO:0000259" key="14">
    <source>
        <dbReference type="SMART" id="SM01002"/>
    </source>
</evidence>
<evidence type="ECO:0000256" key="10">
    <source>
        <dbReference type="ARBA" id="ARBA00033228"/>
    </source>
</evidence>
<dbReference type="InterPro" id="IPR007886">
    <property type="entry name" value="AlaDH/PNT_N"/>
</dbReference>
<dbReference type="InterPro" id="IPR007698">
    <property type="entry name" value="AlaDH/PNT_NAD(H)-bd"/>
</dbReference>
<evidence type="ECO:0000313" key="16">
    <source>
        <dbReference type="EMBL" id="AFC23718.1"/>
    </source>
</evidence>
<dbReference type="OrthoDB" id="1141481at2"/>
<evidence type="ECO:0000256" key="4">
    <source>
        <dbReference type="ARBA" id="ARBA00012847"/>
    </source>
</evidence>
<feature type="domain" description="Alanine dehydrogenase/pyridine nucleotide transhydrogenase N-terminal" evidence="15">
    <location>
        <begin position="4"/>
        <end position="136"/>
    </location>
</feature>
<proteinExistence type="inferred from homology"/>
<comment type="subunit">
    <text evidence="3">Monomer.</text>
</comment>
<dbReference type="InterPro" id="IPR027281">
    <property type="entry name" value="Lys1"/>
</dbReference>
<organism evidence="16 17">
    <name type="scientific">Saprospira grandis (strain Lewin)</name>
    <dbReference type="NCBI Taxonomy" id="984262"/>
    <lineage>
        <taxon>Bacteria</taxon>
        <taxon>Pseudomonadati</taxon>
        <taxon>Bacteroidota</taxon>
        <taxon>Saprospiria</taxon>
        <taxon>Saprospirales</taxon>
        <taxon>Saprospiraceae</taxon>
        <taxon>Saprospira</taxon>
    </lineage>
</organism>
<evidence type="ECO:0000256" key="3">
    <source>
        <dbReference type="ARBA" id="ARBA00011245"/>
    </source>
</evidence>
<evidence type="ECO:0000256" key="5">
    <source>
        <dbReference type="ARBA" id="ARBA00021221"/>
    </source>
</evidence>
<dbReference type="PANTHER" id="PTHR11133:SF23">
    <property type="entry name" value="SACCHAROPINE DEHYDROGENASE [NAD(+), L-LYSINE-FORMING]"/>
    <property type="match status" value="1"/>
</dbReference>
<feature type="binding site" evidence="13">
    <location>
        <position position="238"/>
    </location>
    <ligand>
        <name>NAD(+)</name>
        <dbReference type="ChEBI" id="CHEBI:57540"/>
    </ligand>
</feature>
<dbReference type="SMART" id="SM01003">
    <property type="entry name" value="AlaDh_PNT_N"/>
    <property type="match status" value="1"/>
</dbReference>
<evidence type="ECO:0000256" key="6">
    <source>
        <dbReference type="ARBA" id="ARBA00022605"/>
    </source>
</evidence>
<comment type="catalytic activity">
    <reaction evidence="11">
        <text>L-saccharopine + NAD(+) + H2O = L-lysine + 2-oxoglutarate + NADH + H(+)</text>
        <dbReference type="Rhea" id="RHEA:12440"/>
        <dbReference type="ChEBI" id="CHEBI:15377"/>
        <dbReference type="ChEBI" id="CHEBI:15378"/>
        <dbReference type="ChEBI" id="CHEBI:16810"/>
        <dbReference type="ChEBI" id="CHEBI:32551"/>
        <dbReference type="ChEBI" id="CHEBI:57540"/>
        <dbReference type="ChEBI" id="CHEBI:57945"/>
        <dbReference type="ChEBI" id="CHEBI:57951"/>
        <dbReference type="EC" id="1.5.1.7"/>
    </reaction>
</comment>
<dbReference type="CDD" id="cd05199">
    <property type="entry name" value="SDH_like"/>
    <property type="match status" value="1"/>
</dbReference>
<feature type="binding site" evidence="13">
    <location>
        <begin position="342"/>
        <end position="345"/>
    </location>
    <ligand>
        <name>NAD(+)</name>
        <dbReference type="ChEBI" id="CHEBI:57540"/>
    </ligand>
</feature>
<dbReference type="GO" id="GO:0004754">
    <property type="term" value="F:saccharopine dehydrogenase (NAD+, L-lysine-forming) activity"/>
    <property type="evidence" value="ECO:0007669"/>
    <property type="project" value="UniProtKB-EC"/>
</dbReference>
<dbReference type="GO" id="GO:0019878">
    <property type="term" value="P:lysine biosynthetic process via aminoadipic acid"/>
    <property type="evidence" value="ECO:0007669"/>
    <property type="project" value="UniProtKB-UniPathway"/>
</dbReference>
<evidence type="ECO:0000256" key="8">
    <source>
        <dbReference type="ARBA" id="ARBA00023027"/>
    </source>
</evidence>
<comment type="pathway">
    <text evidence="1">Amino-acid biosynthesis; L-lysine biosynthesis via AAA pathway; L-lysine from L-alpha-aminoadipate (fungal route): step 3/3.</text>
</comment>
<keyword evidence="9" id="KW-1015">Disulfide bond</keyword>
<feature type="active site" description="Proton donor" evidence="12">
    <location>
        <position position="90"/>
    </location>
</feature>
<dbReference type="PANTHER" id="PTHR11133">
    <property type="entry name" value="SACCHAROPINE DEHYDROGENASE"/>
    <property type="match status" value="1"/>
</dbReference>
<evidence type="ECO:0000256" key="7">
    <source>
        <dbReference type="ARBA" id="ARBA00023002"/>
    </source>
</evidence>
<feature type="binding site" evidence="13">
    <location>
        <position position="295"/>
    </location>
    <ligand>
        <name>NAD(+)</name>
        <dbReference type="ChEBI" id="CHEBI:57540"/>
    </ligand>
</feature>
<comment type="similarity">
    <text evidence="2">Belongs to the AlaDH/PNT family.</text>
</comment>
<evidence type="ECO:0000256" key="11">
    <source>
        <dbReference type="ARBA" id="ARBA00047860"/>
    </source>
</evidence>
<dbReference type="EC" id="1.5.1.7" evidence="4"/>
<dbReference type="Proteomes" id="UP000007519">
    <property type="component" value="Chromosome"/>
</dbReference>
<dbReference type="RefSeq" id="WP_015691367.1">
    <property type="nucleotide sequence ID" value="NC_016940.1"/>
</dbReference>
<dbReference type="Gene3D" id="3.40.50.720">
    <property type="entry name" value="NAD(P)-binding Rossmann-like Domain"/>
    <property type="match status" value="1"/>
</dbReference>
<accession>H6L2Z1</accession>
<protein>
    <recommendedName>
        <fullName evidence="5">Saccharopine dehydrogenase [NAD(+), L-lysine-forming]</fullName>
        <ecNumber evidence="4">1.5.1.7</ecNumber>
    </recommendedName>
    <alternativeName>
        <fullName evidence="10">Lysine--2-oxoglutarate reductase</fullName>
    </alternativeName>
</protein>
<evidence type="ECO:0000256" key="13">
    <source>
        <dbReference type="PIRSR" id="PIRSR018250-3"/>
    </source>
</evidence>
<sequence length="403" mass="45105">MKIGIIREGKVPPDSRVPLSPQQCKELLAKFPQLDILVQPSPNRCFKDEEYEAAGLQLQEDLSDRELLLGVKEVPINQLIPNKKYCFFSHTIKEQPYNRKLLQAIIEKNIQLLDYEVLTDETGKRVIAFGRFAGIAGAHNGLMTYGNRTKAYNLPQMIKFKDMAEATAYYKTVNWPNMKVVLTGAGRVANGAAEVLENAGFQRLSPQEFLNNASEGPVFTQLCCEDYVAPKAEGANYDQSEFFAHPERYTSIFEPYTKVADLMINGIYWDNRAPQFFTAEQMKSKDFKIQVIADVTCDIAPAASIPSTLFASTIAEPVFGYDPQQAKAVAPYAPETIDMMTIDNLPNELPRDASLSFGEQFIASVLPELLGLKDTKMIERASVTLNGQLGPHFQYLTNYLNAE</sequence>
<keyword evidence="8 13" id="KW-0520">NAD</keyword>
<evidence type="ECO:0000256" key="2">
    <source>
        <dbReference type="ARBA" id="ARBA00005689"/>
    </source>
</evidence>
<dbReference type="eggNOG" id="COG0686">
    <property type="taxonomic scope" value="Bacteria"/>
</dbReference>
<dbReference type="EMBL" id="CP002831">
    <property type="protein sequence ID" value="AFC23718.1"/>
    <property type="molecule type" value="Genomic_DNA"/>
</dbReference>
<dbReference type="HOGENOM" id="CLU_005231_2_1_10"/>
<keyword evidence="6" id="KW-0028">Amino-acid biosynthesis</keyword>
<feature type="active site" description="Proton acceptor" evidence="12">
    <location>
        <position position="72"/>
    </location>
</feature>
<gene>
    <name evidence="16" type="ordered locus">SGRA_0982</name>
</gene>
<dbReference type="AlphaFoldDB" id="H6L2Z1"/>
<dbReference type="SUPFAM" id="SSF52283">
    <property type="entry name" value="Formate/glycerate dehydrogenase catalytic domain-like"/>
    <property type="match status" value="1"/>
</dbReference>